<dbReference type="Proteomes" id="UP000027746">
    <property type="component" value="Unassembled WGS sequence"/>
</dbReference>
<evidence type="ECO:0000313" key="1">
    <source>
        <dbReference type="EMBL" id="KEJ98040.1"/>
    </source>
</evidence>
<protein>
    <recommendedName>
        <fullName evidence="3">Co-chaperone DjlA N-terminal domain-containing protein</fullName>
    </recommendedName>
</protein>
<accession>A0A073J8D6</accession>
<dbReference type="GeneID" id="68870590"/>
<dbReference type="EMBL" id="JAMD01000001">
    <property type="protein sequence ID" value="KEJ98040.1"/>
    <property type="molecule type" value="Genomic_DNA"/>
</dbReference>
<keyword evidence="2" id="KW-1185">Reference proteome</keyword>
<dbReference type="OrthoDB" id="8478875at2"/>
<evidence type="ECO:0000313" key="2">
    <source>
        <dbReference type="Proteomes" id="UP000027746"/>
    </source>
</evidence>
<reference evidence="1 2" key="1">
    <citation type="submission" date="2014-01" db="EMBL/GenBank/DDBJ databases">
        <title>Sulfitobacter sp. H3 (MCCC 1A00686) Genome Sequencing.</title>
        <authorList>
            <person name="Lai Q."/>
            <person name="Hong Z."/>
        </authorList>
    </citation>
    <scope>NUCLEOTIDE SEQUENCE [LARGE SCALE GENOMIC DNA]</scope>
    <source>
        <strain evidence="1 2">H3</strain>
    </source>
</reference>
<organism evidence="1 2">
    <name type="scientific">Pseudosulfitobacter pseudonitzschiae</name>
    <dbReference type="NCBI Taxonomy" id="1402135"/>
    <lineage>
        <taxon>Bacteria</taxon>
        <taxon>Pseudomonadati</taxon>
        <taxon>Pseudomonadota</taxon>
        <taxon>Alphaproteobacteria</taxon>
        <taxon>Rhodobacterales</taxon>
        <taxon>Roseobacteraceae</taxon>
        <taxon>Pseudosulfitobacter</taxon>
    </lineage>
</organism>
<dbReference type="AlphaFoldDB" id="A0A073J8D6"/>
<gene>
    <name evidence="1" type="ORF">SUH3_03345</name>
</gene>
<evidence type="ECO:0008006" key="3">
    <source>
        <dbReference type="Google" id="ProtNLM"/>
    </source>
</evidence>
<dbReference type="RefSeq" id="WP_037921369.1">
    <property type="nucleotide sequence ID" value="NZ_CP054599.1"/>
</dbReference>
<name>A0A073J8D6_9RHOB</name>
<comment type="caution">
    <text evidence="1">The sequence shown here is derived from an EMBL/GenBank/DDBJ whole genome shotgun (WGS) entry which is preliminary data.</text>
</comment>
<proteinExistence type="predicted"/>
<sequence>MPILLGLIAVGMAVYFFLLRVRRGSDMVAEVIDMASDARAAARRFGFKRRTNVHPVDSIDDPNLALGALATAFLELDDLPTRDTRAALNLQLRTQGVAQDADAAQEIAVLGHWFVQTCGSAQAAVTRLARRLYKLDGGASFPTLMTVLQATAQASDSGLSKRQIEALEEIKRAFRLT</sequence>